<dbReference type="EMBL" id="BJYS01000009">
    <property type="protein sequence ID" value="GEO04003.1"/>
    <property type="molecule type" value="Genomic_DNA"/>
</dbReference>
<dbReference type="AlphaFoldDB" id="A0A512AWB8"/>
<dbReference type="PROSITE" id="PS50206">
    <property type="entry name" value="RHODANESE_3"/>
    <property type="match status" value="1"/>
</dbReference>
<dbReference type="SUPFAM" id="SSF52821">
    <property type="entry name" value="Rhodanese/Cell cycle control phosphatase"/>
    <property type="match status" value="1"/>
</dbReference>
<dbReference type="InterPro" id="IPR036873">
    <property type="entry name" value="Rhodanese-like_dom_sf"/>
</dbReference>
<dbReference type="Pfam" id="PF00581">
    <property type="entry name" value="Rhodanese"/>
    <property type="match status" value="1"/>
</dbReference>
<feature type="domain" description="Rhodanese" evidence="2">
    <location>
        <begin position="60"/>
        <end position="149"/>
    </location>
</feature>
<dbReference type="InterPro" id="IPR001763">
    <property type="entry name" value="Rhodanese-like_dom"/>
</dbReference>
<evidence type="ECO:0000259" key="2">
    <source>
        <dbReference type="PROSITE" id="PS50206"/>
    </source>
</evidence>
<reference evidence="3 4" key="1">
    <citation type="submission" date="2019-07" db="EMBL/GenBank/DDBJ databases">
        <title>Whole genome shotgun sequence of Adhaeribacter aerolatus NBRC 106133.</title>
        <authorList>
            <person name="Hosoyama A."/>
            <person name="Uohara A."/>
            <person name="Ohji S."/>
            <person name="Ichikawa N."/>
        </authorList>
    </citation>
    <scope>NUCLEOTIDE SEQUENCE [LARGE SCALE GENOMIC DNA]</scope>
    <source>
        <strain evidence="3 4">NBRC 106133</strain>
    </source>
</reference>
<keyword evidence="1" id="KW-0732">Signal</keyword>
<dbReference type="OrthoDB" id="9808735at2"/>
<name>A0A512AWB8_9BACT</name>
<dbReference type="Gene3D" id="3.40.250.10">
    <property type="entry name" value="Rhodanese-like domain"/>
    <property type="match status" value="1"/>
</dbReference>
<evidence type="ECO:0000256" key="1">
    <source>
        <dbReference type="SAM" id="SignalP"/>
    </source>
</evidence>
<organism evidence="3 4">
    <name type="scientific">Adhaeribacter aerolatus</name>
    <dbReference type="NCBI Taxonomy" id="670289"/>
    <lineage>
        <taxon>Bacteria</taxon>
        <taxon>Pseudomonadati</taxon>
        <taxon>Bacteroidota</taxon>
        <taxon>Cytophagia</taxon>
        <taxon>Cytophagales</taxon>
        <taxon>Hymenobacteraceae</taxon>
        <taxon>Adhaeribacter</taxon>
    </lineage>
</organism>
<dbReference type="InterPro" id="IPR050229">
    <property type="entry name" value="GlpE_sulfurtransferase"/>
</dbReference>
<sequence>MNPRKIKFLLTAFVLLSALPLCMSCSTKSTAADVELNQEKPEAEPIKVLNSQEAKKLLAQQPNTIILDVRTPPEFAGGHLQNAQLINFNAPDFKEQIKRLDPTQPYLVYCAVGGRSKLAADIMHKMGFKQVYNVSQGFNAIKEAGVPVK</sequence>
<evidence type="ECO:0000313" key="3">
    <source>
        <dbReference type="EMBL" id="GEO04003.1"/>
    </source>
</evidence>
<protein>
    <recommendedName>
        <fullName evidence="2">Rhodanese domain-containing protein</fullName>
    </recommendedName>
</protein>
<dbReference type="RefSeq" id="WP_146897009.1">
    <property type="nucleotide sequence ID" value="NZ_BJYS01000009.1"/>
</dbReference>
<keyword evidence="4" id="KW-1185">Reference proteome</keyword>
<feature type="chain" id="PRO_5022003816" description="Rhodanese domain-containing protein" evidence="1">
    <location>
        <begin position="32"/>
        <end position="149"/>
    </location>
</feature>
<accession>A0A512AWB8</accession>
<feature type="signal peptide" evidence="1">
    <location>
        <begin position="1"/>
        <end position="31"/>
    </location>
</feature>
<dbReference type="CDD" id="cd00158">
    <property type="entry name" value="RHOD"/>
    <property type="match status" value="1"/>
</dbReference>
<dbReference type="SMART" id="SM00450">
    <property type="entry name" value="RHOD"/>
    <property type="match status" value="1"/>
</dbReference>
<gene>
    <name evidence="3" type="ORF">AAE02nite_16670</name>
</gene>
<dbReference type="PANTHER" id="PTHR43031:SF1">
    <property type="entry name" value="PYRIDINE NUCLEOTIDE-DISULPHIDE OXIDOREDUCTASE"/>
    <property type="match status" value="1"/>
</dbReference>
<proteinExistence type="predicted"/>
<dbReference type="PANTHER" id="PTHR43031">
    <property type="entry name" value="FAD-DEPENDENT OXIDOREDUCTASE"/>
    <property type="match status" value="1"/>
</dbReference>
<dbReference type="Proteomes" id="UP000321532">
    <property type="component" value="Unassembled WGS sequence"/>
</dbReference>
<comment type="caution">
    <text evidence="3">The sequence shown here is derived from an EMBL/GenBank/DDBJ whole genome shotgun (WGS) entry which is preliminary data.</text>
</comment>
<evidence type="ECO:0000313" key="4">
    <source>
        <dbReference type="Proteomes" id="UP000321532"/>
    </source>
</evidence>